<dbReference type="InterPro" id="IPR003661">
    <property type="entry name" value="HisK_dim/P_dom"/>
</dbReference>
<feature type="compositionally biased region" description="Basic and acidic residues" evidence="3">
    <location>
        <begin position="199"/>
        <end position="222"/>
    </location>
</feature>
<keyword evidence="5" id="KW-0418">Kinase</keyword>
<comment type="caution">
    <text evidence="5">The sequence shown here is derived from an EMBL/GenBank/DDBJ whole genome shotgun (WGS) entry which is preliminary data.</text>
</comment>
<keyword evidence="5" id="KW-0808">Transferase</keyword>
<keyword evidence="6" id="KW-1185">Reference proteome</keyword>
<dbReference type="CDD" id="cd00082">
    <property type="entry name" value="HisKA"/>
    <property type="match status" value="1"/>
</dbReference>
<gene>
    <name evidence="5" type="ORF">GRI58_09760</name>
</gene>
<comment type="catalytic activity">
    <reaction evidence="1">
        <text>ATP + protein L-histidine = ADP + protein N-phospho-L-histidine.</text>
        <dbReference type="EC" id="2.7.13.3"/>
    </reaction>
</comment>
<protein>
    <recommendedName>
        <fullName evidence="2">histidine kinase</fullName>
        <ecNumber evidence="2">2.7.13.3</ecNumber>
    </recommendedName>
</protein>
<dbReference type="EMBL" id="WTYA01000006">
    <property type="protein sequence ID" value="MXP29107.1"/>
    <property type="molecule type" value="Genomic_DNA"/>
</dbReference>
<evidence type="ECO:0000256" key="1">
    <source>
        <dbReference type="ARBA" id="ARBA00000085"/>
    </source>
</evidence>
<dbReference type="RefSeq" id="WP_160753395.1">
    <property type="nucleotide sequence ID" value="NZ_WTYA01000006.1"/>
</dbReference>
<reference evidence="5 6" key="1">
    <citation type="submission" date="2019-12" db="EMBL/GenBank/DDBJ databases">
        <title>Genomic-based taxomic classification of the family Erythrobacteraceae.</title>
        <authorList>
            <person name="Xu L."/>
        </authorList>
    </citation>
    <scope>NUCLEOTIDE SEQUENCE [LARGE SCALE GENOMIC DNA]</scope>
    <source>
        <strain evidence="5 6">KEMB 9005-328</strain>
    </source>
</reference>
<organism evidence="5 6">
    <name type="scientific">Qipengyuania algicida</name>
    <dbReference type="NCBI Taxonomy" id="1836209"/>
    <lineage>
        <taxon>Bacteria</taxon>
        <taxon>Pseudomonadati</taxon>
        <taxon>Pseudomonadota</taxon>
        <taxon>Alphaproteobacteria</taxon>
        <taxon>Sphingomonadales</taxon>
        <taxon>Erythrobacteraceae</taxon>
        <taxon>Qipengyuania</taxon>
    </lineage>
</organism>
<dbReference type="AlphaFoldDB" id="A0A845AI32"/>
<evidence type="ECO:0000313" key="5">
    <source>
        <dbReference type="EMBL" id="MXP29107.1"/>
    </source>
</evidence>
<feature type="domain" description="Signal transduction histidine kinase dimerisation/phosphoacceptor" evidence="4">
    <location>
        <begin position="348"/>
        <end position="416"/>
    </location>
</feature>
<dbReference type="Gene3D" id="1.10.287.130">
    <property type="match status" value="1"/>
</dbReference>
<dbReference type="SMART" id="SM00388">
    <property type="entry name" value="HisKA"/>
    <property type="match status" value="1"/>
</dbReference>
<feature type="region of interest" description="Disordered" evidence="3">
    <location>
        <begin position="199"/>
        <end position="237"/>
    </location>
</feature>
<accession>A0A845AI32</accession>
<dbReference type="GO" id="GO:0000155">
    <property type="term" value="F:phosphorelay sensor kinase activity"/>
    <property type="evidence" value="ECO:0007669"/>
    <property type="project" value="InterPro"/>
</dbReference>
<dbReference type="Pfam" id="PF00512">
    <property type="entry name" value="HisKA"/>
    <property type="match status" value="1"/>
</dbReference>
<name>A0A845AI32_9SPHN</name>
<evidence type="ECO:0000256" key="3">
    <source>
        <dbReference type="SAM" id="MobiDB-lite"/>
    </source>
</evidence>
<proteinExistence type="predicted"/>
<dbReference type="InterPro" id="IPR036097">
    <property type="entry name" value="HisK_dim/P_sf"/>
</dbReference>
<evidence type="ECO:0000256" key="2">
    <source>
        <dbReference type="ARBA" id="ARBA00012438"/>
    </source>
</evidence>
<dbReference type="Proteomes" id="UP000439780">
    <property type="component" value="Unassembled WGS sequence"/>
</dbReference>
<dbReference type="EC" id="2.7.13.3" evidence="2"/>
<dbReference type="OrthoDB" id="9813151at2"/>
<dbReference type="SUPFAM" id="SSF47384">
    <property type="entry name" value="Homodimeric domain of signal transducing histidine kinase"/>
    <property type="match status" value="1"/>
</dbReference>
<evidence type="ECO:0000313" key="6">
    <source>
        <dbReference type="Proteomes" id="UP000439780"/>
    </source>
</evidence>
<sequence>MHFDDRLATVLRHRASSEASARTQIRQLVDLLGESQPGGDPRLIDAAYLRLGALEEIVPLGHRARIAGDCSARIRSPRLVAWFGSRDPAIAAAALARAQLAEDDWVMLIPELSIRARGLLRHRRDLPPGAVTMLDRLGARDRALPEPESVPLPPLHIEEEIATAPAEKAEPVSKADVAAGASRETTEIGALVQRIEAFQKAREAKPEKSANKATDDANRPDAPRLPLGESPMGEDDRRAATTAFIFSTDTDGRIDWAEPAIAPQVVGIELVAHPALNGASAGNTFASAFFDRRPVRAALVEIAASERVSGAWLVDAAPRFAARTGRFDGYVGRLRRPLARPTEQHSPRAADRLRQLLHELRTPVNAIQGFAEVIQQQVFGPAPHEYRALAATIAGDAARILAGFEELERLARLESGLVEPSVGSVDFAAVVRQQVGQLQGVLSTRVARFEADLGNEPLWAALSQDDAEMLAWRMLGTLAAATGAGETVTLGLSSHEGELALSVSLPASLAESDDIFSSQAHHSTGAAGIGLFGAGFAFRLARAEARAAGGSFTRDGGYLVLNLPLASISAEAPGVHKTPNGTFG</sequence>
<evidence type="ECO:0000259" key="4">
    <source>
        <dbReference type="SMART" id="SM00388"/>
    </source>
</evidence>